<dbReference type="PANTHER" id="PTHR33516:SF2">
    <property type="entry name" value="LEXA REPRESSOR-RELATED"/>
    <property type="match status" value="1"/>
</dbReference>
<evidence type="ECO:0000256" key="8">
    <source>
        <dbReference type="ARBA" id="ARBA00023204"/>
    </source>
</evidence>
<dbReference type="AlphaFoldDB" id="A0A1M6VLM8"/>
<dbReference type="OrthoDB" id="9787585at2"/>
<keyword evidence="3" id="KW-0227">DNA damage</keyword>
<reference evidence="12 13" key="1">
    <citation type="submission" date="2016-11" db="EMBL/GenBank/DDBJ databases">
        <authorList>
            <person name="Jaros S."/>
            <person name="Januszkiewicz K."/>
            <person name="Wedrychowicz H."/>
        </authorList>
    </citation>
    <scope>NUCLEOTIDE SEQUENCE [LARGE SCALE GENOMIC DNA]</scope>
    <source>
        <strain evidence="12 13">DSM 21758</strain>
    </source>
</reference>
<evidence type="ECO:0000259" key="11">
    <source>
        <dbReference type="Pfam" id="PF00717"/>
    </source>
</evidence>
<evidence type="ECO:0000256" key="2">
    <source>
        <dbReference type="ARBA" id="ARBA00022741"/>
    </source>
</evidence>
<dbReference type="InterPro" id="IPR006197">
    <property type="entry name" value="Peptidase_S24_LexA"/>
</dbReference>
<dbReference type="InterPro" id="IPR015927">
    <property type="entry name" value="Peptidase_S24_S26A/B/C"/>
</dbReference>
<evidence type="ECO:0000256" key="9">
    <source>
        <dbReference type="ARBA" id="ARBA00023236"/>
    </source>
</evidence>
<evidence type="ECO:0000256" key="4">
    <source>
        <dbReference type="ARBA" id="ARBA00022801"/>
    </source>
</evidence>
<dbReference type="GO" id="GO:0016787">
    <property type="term" value="F:hydrolase activity"/>
    <property type="evidence" value="ECO:0007669"/>
    <property type="project" value="UniProtKB-KW"/>
</dbReference>
<keyword evidence="13" id="KW-1185">Reference proteome</keyword>
<evidence type="ECO:0000256" key="1">
    <source>
        <dbReference type="ARBA" id="ARBA00007484"/>
    </source>
</evidence>
<keyword evidence="4 10" id="KW-0378">Hydrolase</keyword>
<organism evidence="12 13">
    <name type="scientific">Clostridium cavendishii DSM 21758</name>
    <dbReference type="NCBI Taxonomy" id="1121302"/>
    <lineage>
        <taxon>Bacteria</taxon>
        <taxon>Bacillati</taxon>
        <taxon>Bacillota</taxon>
        <taxon>Clostridia</taxon>
        <taxon>Eubacteriales</taxon>
        <taxon>Clostridiaceae</taxon>
        <taxon>Clostridium</taxon>
    </lineage>
</organism>
<evidence type="ECO:0000313" key="12">
    <source>
        <dbReference type="EMBL" id="SHK82146.1"/>
    </source>
</evidence>
<evidence type="ECO:0000256" key="5">
    <source>
        <dbReference type="ARBA" id="ARBA00022806"/>
    </source>
</evidence>
<dbReference type="GO" id="GO:0009432">
    <property type="term" value="P:SOS response"/>
    <property type="evidence" value="ECO:0007669"/>
    <property type="project" value="UniProtKB-KW"/>
</dbReference>
<dbReference type="PRINTS" id="PR00726">
    <property type="entry name" value="LEXASERPTASE"/>
</dbReference>
<keyword evidence="2" id="KW-0547">Nucleotide-binding</keyword>
<dbReference type="InterPro" id="IPR036286">
    <property type="entry name" value="LexA/Signal_pep-like_sf"/>
</dbReference>
<evidence type="ECO:0000256" key="10">
    <source>
        <dbReference type="RuleBase" id="RU003991"/>
    </source>
</evidence>
<feature type="domain" description="Peptidase S24/S26A/S26B/S26C" evidence="11">
    <location>
        <begin position="356"/>
        <end position="471"/>
    </location>
</feature>
<gene>
    <name evidence="12" type="ORF">SAMN02745163_04520</name>
</gene>
<dbReference type="SUPFAM" id="SSF51306">
    <property type="entry name" value="LexA/Signal peptidase"/>
    <property type="match status" value="1"/>
</dbReference>
<dbReference type="GO" id="GO:0003677">
    <property type="term" value="F:DNA binding"/>
    <property type="evidence" value="ECO:0007669"/>
    <property type="project" value="InterPro"/>
</dbReference>
<dbReference type="CDD" id="cd06529">
    <property type="entry name" value="S24_LexA-like"/>
    <property type="match status" value="1"/>
</dbReference>
<keyword evidence="8" id="KW-0234">DNA repair</keyword>
<keyword evidence="9" id="KW-0742">SOS response</keyword>
<dbReference type="GO" id="GO:0004386">
    <property type="term" value="F:helicase activity"/>
    <property type="evidence" value="ECO:0007669"/>
    <property type="project" value="UniProtKB-KW"/>
</dbReference>
<dbReference type="Gene3D" id="3.40.50.300">
    <property type="entry name" value="P-loop containing nucleotide triphosphate hydrolases"/>
    <property type="match status" value="1"/>
</dbReference>
<dbReference type="Gene3D" id="2.10.109.10">
    <property type="entry name" value="Umud Fragment, subunit A"/>
    <property type="match status" value="1"/>
</dbReference>
<dbReference type="Pfam" id="PF00717">
    <property type="entry name" value="Peptidase_S24"/>
    <property type="match status" value="1"/>
</dbReference>
<protein>
    <submittedName>
        <fullName evidence="12">SOS regulatory protein LexA</fullName>
    </submittedName>
</protein>
<evidence type="ECO:0000256" key="3">
    <source>
        <dbReference type="ARBA" id="ARBA00022763"/>
    </source>
</evidence>
<dbReference type="InterPro" id="IPR050077">
    <property type="entry name" value="LexA_repressor"/>
</dbReference>
<keyword evidence="7" id="KW-0067">ATP-binding</keyword>
<dbReference type="Gene3D" id="1.10.10.160">
    <property type="match status" value="1"/>
</dbReference>
<accession>A0A1M6VLM8</accession>
<dbReference type="InterPro" id="IPR013986">
    <property type="entry name" value="DExx_box_DNA_helicase_dom_sf"/>
</dbReference>
<dbReference type="RefSeq" id="WP_072993844.1">
    <property type="nucleotide sequence ID" value="NZ_FQZB01000031.1"/>
</dbReference>
<dbReference type="GO" id="GO:0005524">
    <property type="term" value="F:ATP binding"/>
    <property type="evidence" value="ECO:0007669"/>
    <property type="project" value="UniProtKB-KW"/>
</dbReference>
<evidence type="ECO:0000313" key="13">
    <source>
        <dbReference type="Proteomes" id="UP000184310"/>
    </source>
</evidence>
<dbReference type="InterPro" id="IPR039418">
    <property type="entry name" value="LexA-like"/>
</dbReference>
<dbReference type="InterPro" id="IPR027417">
    <property type="entry name" value="P-loop_NTPase"/>
</dbReference>
<evidence type="ECO:0000256" key="6">
    <source>
        <dbReference type="ARBA" id="ARBA00022813"/>
    </source>
</evidence>
<comment type="similarity">
    <text evidence="1 10">Belongs to the peptidase S24 family.</text>
</comment>
<dbReference type="STRING" id="1121302.SAMN02745163_04520"/>
<sequence>MNFEGNQKKFLNLKSLGFQVLKGAESTGKTTIAMHRVVKLANNYCLYMDEKIAVISNGEKSCKEAMNIYSEAKERVGESFYSLFSTDEERVRVLDLNSLINIYSKAYEKSFKMELKIASEDEKMELLKPLILEKIEGNKKNKLLVNNNEKFVLKEIEWIKACNFNKEEYFVVERKGRTKRLNKNSITRNIIFDLMLEYSLKLNNLGLKDEYDDVIFALKQTKRVKDKFTHIVMDNLETLTKAEIDFVKRLYENKDYSSFIFIINNNECDRENIWLKKGRKISTLNTESKLKSIVLKNQFKKEKIQISSMETYEFHDLKHKRIVTFVKDSASVEKEILVQEDDTSYIYEENELIDIPMYNDIAAGEPILISSEQESIFNLPSNWFKGSKETFILHVKGDSMKNANINDGDLVVIKKQSTALHNEIVAADIEGSATLKRLNLKSKIPYLMPENPKYFPISLEDKEASILGVAIGIIKNKN</sequence>
<dbReference type="SUPFAM" id="SSF52540">
    <property type="entry name" value="P-loop containing nucleoside triphosphate hydrolases"/>
    <property type="match status" value="1"/>
</dbReference>
<keyword evidence="5" id="KW-0347">Helicase</keyword>
<dbReference type="GO" id="GO:0006355">
    <property type="term" value="P:regulation of DNA-templated transcription"/>
    <property type="evidence" value="ECO:0007669"/>
    <property type="project" value="InterPro"/>
</dbReference>
<dbReference type="Proteomes" id="UP000184310">
    <property type="component" value="Unassembled WGS sequence"/>
</dbReference>
<name>A0A1M6VLM8_9CLOT</name>
<dbReference type="EMBL" id="FQZB01000031">
    <property type="protein sequence ID" value="SHK82146.1"/>
    <property type="molecule type" value="Genomic_DNA"/>
</dbReference>
<keyword evidence="6 10" id="KW-0068">Autocatalytic cleavage</keyword>
<dbReference type="PANTHER" id="PTHR33516">
    <property type="entry name" value="LEXA REPRESSOR"/>
    <property type="match status" value="1"/>
</dbReference>
<proteinExistence type="inferred from homology"/>
<evidence type="ECO:0000256" key="7">
    <source>
        <dbReference type="ARBA" id="ARBA00022840"/>
    </source>
</evidence>
<dbReference type="GO" id="GO:0006281">
    <property type="term" value="P:DNA repair"/>
    <property type="evidence" value="ECO:0007669"/>
    <property type="project" value="UniProtKB-KW"/>
</dbReference>